<sequence>MGHLTYAGATEYQIEDRMLAHLKTVIASKLRRQESFLVSWTVEPDSGSGRVSLWMSPSVPLEFRFAGSRPPQLNGVWLEVLAEMANTARGLVLVSEAEAEAIHRGEAPPEH</sequence>
<dbReference type="EMBL" id="LT629695">
    <property type="protein sequence ID" value="SDH19029.1"/>
    <property type="molecule type" value="Genomic_DNA"/>
</dbReference>
<dbReference type="RefSeq" id="WP_092501882.1">
    <property type="nucleotide sequence ID" value="NZ_LT629695.1"/>
</dbReference>
<dbReference type="Pfam" id="PF25355">
    <property type="entry name" value="DUF7882"/>
    <property type="match status" value="1"/>
</dbReference>
<evidence type="ECO:0000259" key="1">
    <source>
        <dbReference type="Pfam" id="PF25355"/>
    </source>
</evidence>
<accession>A0A1G8ADP5</accession>
<dbReference type="STRING" id="399736.SAMN04489720_0341"/>
<dbReference type="OrthoDB" id="5123855at2"/>
<proteinExistence type="predicted"/>
<name>A0A1G8ADP5_9MICO</name>
<feature type="domain" description="DUF7882" evidence="1">
    <location>
        <begin position="1"/>
        <end position="96"/>
    </location>
</feature>
<evidence type="ECO:0000313" key="3">
    <source>
        <dbReference type="Proteomes" id="UP000198822"/>
    </source>
</evidence>
<reference evidence="3" key="1">
    <citation type="submission" date="2016-10" db="EMBL/GenBank/DDBJ databases">
        <authorList>
            <person name="Varghese N."/>
            <person name="Submissions S."/>
        </authorList>
    </citation>
    <scope>NUCLEOTIDE SEQUENCE [LARGE SCALE GENOMIC DNA]</scope>
    <source>
        <strain evidence="3">DSM 22002</strain>
    </source>
</reference>
<dbReference type="InterPro" id="IPR057204">
    <property type="entry name" value="DUF7882"/>
</dbReference>
<evidence type="ECO:0000313" key="2">
    <source>
        <dbReference type="EMBL" id="SDH19029.1"/>
    </source>
</evidence>
<organism evidence="2 3">
    <name type="scientific">Agrococcus jejuensis</name>
    <dbReference type="NCBI Taxonomy" id="399736"/>
    <lineage>
        <taxon>Bacteria</taxon>
        <taxon>Bacillati</taxon>
        <taxon>Actinomycetota</taxon>
        <taxon>Actinomycetes</taxon>
        <taxon>Micrococcales</taxon>
        <taxon>Microbacteriaceae</taxon>
        <taxon>Agrococcus</taxon>
    </lineage>
</organism>
<dbReference type="Proteomes" id="UP000198822">
    <property type="component" value="Chromosome I"/>
</dbReference>
<dbReference type="AlphaFoldDB" id="A0A1G8ADP5"/>
<protein>
    <recommendedName>
        <fullName evidence="1">DUF7882 domain-containing protein</fullName>
    </recommendedName>
</protein>
<gene>
    <name evidence="2" type="ORF">SAMN04489720_0341</name>
</gene>
<keyword evidence="3" id="KW-1185">Reference proteome</keyword>